<dbReference type="Proteomes" id="UP000322084">
    <property type="component" value="Unassembled WGS sequence"/>
</dbReference>
<dbReference type="Gene3D" id="3.90.1150.10">
    <property type="entry name" value="Aspartate Aminotransferase, domain 1"/>
    <property type="match status" value="1"/>
</dbReference>
<proteinExistence type="predicted"/>
<evidence type="ECO:0000313" key="4">
    <source>
        <dbReference type="Proteomes" id="UP000322084"/>
    </source>
</evidence>
<dbReference type="GO" id="GO:0019265">
    <property type="term" value="P:glycine biosynthetic process, by transamination of glyoxylate"/>
    <property type="evidence" value="ECO:0007669"/>
    <property type="project" value="TreeGrafter"/>
</dbReference>
<comment type="caution">
    <text evidence="3">The sequence shown here is derived from an EMBL/GenBank/DDBJ whole genome shotgun (WGS) entry which is preliminary data.</text>
</comment>
<dbReference type="EMBL" id="BKCL01000002">
    <property type="protein sequence ID" value="GEQ97111.1"/>
    <property type="molecule type" value="Genomic_DNA"/>
</dbReference>
<dbReference type="GO" id="GO:0008453">
    <property type="term" value="F:alanine-glyoxylate transaminase activity"/>
    <property type="evidence" value="ECO:0007669"/>
    <property type="project" value="TreeGrafter"/>
</dbReference>
<dbReference type="AlphaFoldDB" id="A0A5A7MM99"/>
<dbReference type="PANTHER" id="PTHR21152">
    <property type="entry name" value="AMINOTRANSFERASE CLASS V"/>
    <property type="match status" value="1"/>
</dbReference>
<keyword evidence="2" id="KW-0663">Pyridoxal phosphate</keyword>
<evidence type="ECO:0000313" key="3">
    <source>
        <dbReference type="EMBL" id="GEQ97111.1"/>
    </source>
</evidence>
<organism evidence="3 4">
    <name type="scientific">Iodidimonas gelatinilytica</name>
    <dbReference type="NCBI Taxonomy" id="1236966"/>
    <lineage>
        <taxon>Bacteria</taxon>
        <taxon>Pseudomonadati</taxon>
        <taxon>Pseudomonadota</taxon>
        <taxon>Alphaproteobacteria</taxon>
        <taxon>Iodidimonadales</taxon>
        <taxon>Iodidimonadaceae</taxon>
        <taxon>Iodidimonas</taxon>
    </lineage>
</organism>
<dbReference type="InterPro" id="IPR015422">
    <property type="entry name" value="PyrdxlP-dep_Trfase_small"/>
</dbReference>
<dbReference type="PANTHER" id="PTHR21152:SF40">
    <property type="entry name" value="ALANINE--GLYOXYLATE AMINOTRANSFERASE"/>
    <property type="match status" value="1"/>
</dbReference>
<dbReference type="GO" id="GO:0004760">
    <property type="term" value="F:L-serine-pyruvate transaminase activity"/>
    <property type="evidence" value="ECO:0007669"/>
    <property type="project" value="TreeGrafter"/>
</dbReference>
<evidence type="ECO:0008006" key="5">
    <source>
        <dbReference type="Google" id="ProtNLM"/>
    </source>
</evidence>
<dbReference type="InterPro" id="IPR015424">
    <property type="entry name" value="PyrdxlP-dep_Trfase"/>
</dbReference>
<protein>
    <recommendedName>
        <fullName evidence="5">Phosphoserine aminotransferase</fullName>
    </recommendedName>
</protein>
<comment type="cofactor">
    <cofactor evidence="1">
        <name>pyridoxal 5'-phosphate</name>
        <dbReference type="ChEBI" id="CHEBI:597326"/>
    </cofactor>
</comment>
<dbReference type="SUPFAM" id="SSF53383">
    <property type="entry name" value="PLP-dependent transferases"/>
    <property type="match status" value="1"/>
</dbReference>
<sequence length="105" mass="11339">MDRRARLVDFLATDAAIRSNTSVCLKIVDPWFTSLDAEAQARIAKAIAGLLDGEGVAFDIGGYRDAPPGLRIWCGATVERADIAALVPWLDWAFAKVKADHAQIA</sequence>
<name>A0A5A7MM99_9PROT</name>
<gene>
    <name evidence="3" type="ORF">JCM17844_07480</name>
</gene>
<reference evidence="3 4" key="1">
    <citation type="submission" date="2019-09" db="EMBL/GenBank/DDBJ databases">
        <title>NBRP : Genome information of microbial organism related human and environment.</title>
        <authorList>
            <person name="Hattori M."/>
            <person name="Oshima K."/>
            <person name="Inaba H."/>
            <person name="Suda W."/>
            <person name="Sakamoto M."/>
            <person name="Iino T."/>
            <person name="Kitahara M."/>
            <person name="Oshida Y."/>
            <person name="Iida T."/>
            <person name="Kudo T."/>
            <person name="Itoh T."/>
            <person name="Ohkuma M."/>
        </authorList>
    </citation>
    <scope>NUCLEOTIDE SEQUENCE [LARGE SCALE GENOMIC DNA]</scope>
    <source>
        <strain evidence="3 4">Hi-2</strain>
    </source>
</reference>
<evidence type="ECO:0000256" key="2">
    <source>
        <dbReference type="ARBA" id="ARBA00022898"/>
    </source>
</evidence>
<evidence type="ECO:0000256" key="1">
    <source>
        <dbReference type="ARBA" id="ARBA00001933"/>
    </source>
</evidence>
<accession>A0A5A7MM99</accession>